<sequence>MNKNLFITATDTDVGKTLIASSLIKGIKSETTLGYKPIAAGCELKNGKLINQDALSLLAAGDIKLDYDLVNPYALKPPIAPHIAAEQVNLQIQHNELTAGLVKIHQQAEALVVVEGAGGWMLPTSMNTFLSDWVSEHQMPVILVVGMKLGCLNHALLTAQAIQQSNAKLVGWIANCVDDNMLQQQANIDSLHKLMPVPCFGVVPYLAEGQSAAEYLDFEQIEKMLINC</sequence>
<comment type="subunit">
    <text evidence="8">Homodimer.</text>
</comment>
<keyword evidence="10" id="KW-1185">Reference proteome</keyword>
<feature type="binding site" evidence="8">
    <location>
        <position position="17"/>
    </location>
    <ligand>
        <name>Mg(2+)</name>
        <dbReference type="ChEBI" id="CHEBI:18420"/>
    </ligand>
</feature>
<dbReference type="EC" id="6.3.3.3" evidence="8"/>
<dbReference type="OrthoDB" id="9802097at2"/>
<dbReference type="FunFam" id="3.40.50.300:FF:000292">
    <property type="entry name" value="ATP-dependent dethiobiotin synthetase BioD"/>
    <property type="match status" value="1"/>
</dbReference>
<dbReference type="UniPathway" id="UPA00078">
    <property type="reaction ID" value="UER00161"/>
</dbReference>
<comment type="pathway">
    <text evidence="8">Cofactor biosynthesis; biotin biosynthesis; biotin from 7,8-diaminononanoate: step 1/2.</text>
</comment>
<reference evidence="9 10" key="1">
    <citation type="submission" date="2015-04" db="EMBL/GenBank/DDBJ databases">
        <title>Draft Genome Sequence of the Novel Agar-Digesting Marine Bacterium Q1.</title>
        <authorList>
            <person name="Li Y."/>
            <person name="Li D."/>
            <person name="Chen G."/>
            <person name="Du Z."/>
        </authorList>
    </citation>
    <scope>NUCLEOTIDE SEQUENCE [LARGE SCALE GENOMIC DNA]</scope>
    <source>
        <strain evidence="9 10">Q1</strain>
    </source>
</reference>
<keyword evidence="5 8" id="KW-0093">Biotin biosynthesis</keyword>
<comment type="function">
    <text evidence="8">Catalyzes a mechanistically unusual reaction, the ATP-dependent insertion of CO2 between the N7 and N8 nitrogen atoms of 7,8-diaminopelargonic acid (DAPA, also called 7,8-diammoniononanoate) to form a ureido ring.</text>
</comment>
<dbReference type="GO" id="GO:0042803">
    <property type="term" value="F:protein homodimerization activity"/>
    <property type="evidence" value="ECO:0007669"/>
    <property type="project" value="UniProtKB-ARBA"/>
</dbReference>
<dbReference type="Pfam" id="PF13500">
    <property type="entry name" value="AAA_26"/>
    <property type="match status" value="1"/>
</dbReference>
<comment type="similarity">
    <text evidence="8">Belongs to the dethiobiotin synthetase family.</text>
</comment>
<dbReference type="AlphaFoldDB" id="A0A0J8GQA7"/>
<dbReference type="STRING" id="1513271.XM47_12010"/>
<feature type="binding site" evidence="8">
    <location>
        <begin position="13"/>
        <end position="18"/>
    </location>
    <ligand>
        <name>ATP</name>
        <dbReference type="ChEBI" id="CHEBI:30616"/>
    </ligand>
</feature>
<comment type="catalytic activity">
    <reaction evidence="8">
        <text>(7R,8S)-7,8-diammoniononanoate + CO2 + ATP = (4R,5S)-dethiobiotin + ADP + phosphate + 3 H(+)</text>
        <dbReference type="Rhea" id="RHEA:15805"/>
        <dbReference type="ChEBI" id="CHEBI:15378"/>
        <dbReference type="ChEBI" id="CHEBI:16526"/>
        <dbReference type="ChEBI" id="CHEBI:30616"/>
        <dbReference type="ChEBI" id="CHEBI:43474"/>
        <dbReference type="ChEBI" id="CHEBI:149469"/>
        <dbReference type="ChEBI" id="CHEBI:149473"/>
        <dbReference type="ChEBI" id="CHEBI:456216"/>
        <dbReference type="EC" id="6.3.3.3"/>
    </reaction>
</comment>
<dbReference type="HAMAP" id="MF_00336">
    <property type="entry name" value="BioD"/>
    <property type="match status" value="1"/>
</dbReference>
<evidence type="ECO:0000256" key="5">
    <source>
        <dbReference type="ARBA" id="ARBA00022756"/>
    </source>
</evidence>
<comment type="subcellular location">
    <subcellularLocation>
        <location evidence="8">Cytoplasm</location>
    </subcellularLocation>
</comment>
<keyword evidence="7 8" id="KW-0460">Magnesium</keyword>
<protein>
    <recommendedName>
        <fullName evidence="8">ATP-dependent dethiobiotin synthetase BioD</fullName>
        <ecNumber evidence="8">6.3.3.3</ecNumber>
    </recommendedName>
    <alternativeName>
        <fullName evidence="8">DTB synthetase</fullName>
        <shortName evidence="8">DTBS</shortName>
    </alternativeName>
    <alternativeName>
        <fullName evidence="8">Dethiobiotin synthase</fullName>
    </alternativeName>
</protein>
<feature type="active site" evidence="8">
    <location>
        <position position="36"/>
    </location>
</feature>
<dbReference type="GO" id="GO:0004141">
    <property type="term" value="F:dethiobiotin synthase activity"/>
    <property type="evidence" value="ECO:0007669"/>
    <property type="project" value="UniProtKB-UniRule"/>
</dbReference>
<evidence type="ECO:0000256" key="4">
    <source>
        <dbReference type="ARBA" id="ARBA00022741"/>
    </source>
</evidence>
<dbReference type="PIRSF" id="PIRSF006755">
    <property type="entry name" value="DTB_synth"/>
    <property type="match status" value="1"/>
</dbReference>
<dbReference type="PANTHER" id="PTHR43210">
    <property type="entry name" value="DETHIOBIOTIN SYNTHETASE"/>
    <property type="match status" value="1"/>
</dbReference>
<dbReference type="EMBL" id="LAZL01000018">
    <property type="protein sequence ID" value="KMT64927.1"/>
    <property type="molecule type" value="Genomic_DNA"/>
</dbReference>
<dbReference type="GO" id="GO:0000287">
    <property type="term" value="F:magnesium ion binding"/>
    <property type="evidence" value="ECO:0007669"/>
    <property type="project" value="UniProtKB-UniRule"/>
</dbReference>
<feature type="binding site" evidence="8">
    <location>
        <begin position="175"/>
        <end position="176"/>
    </location>
    <ligand>
        <name>ATP</name>
        <dbReference type="ChEBI" id="CHEBI:30616"/>
    </ligand>
</feature>
<keyword evidence="4 8" id="KW-0547">Nucleotide-binding</keyword>
<feature type="binding site" evidence="8">
    <location>
        <begin position="115"/>
        <end position="118"/>
    </location>
    <ligand>
        <name>ATP</name>
        <dbReference type="ChEBI" id="CHEBI:30616"/>
    </ligand>
</feature>
<dbReference type="RefSeq" id="WP_048692783.1">
    <property type="nucleotide sequence ID" value="NZ_KQ130492.1"/>
</dbReference>
<dbReference type="SUPFAM" id="SSF52540">
    <property type="entry name" value="P-loop containing nucleoside triphosphate hydrolases"/>
    <property type="match status" value="1"/>
</dbReference>
<evidence type="ECO:0000256" key="6">
    <source>
        <dbReference type="ARBA" id="ARBA00022840"/>
    </source>
</evidence>
<dbReference type="PANTHER" id="PTHR43210:SF5">
    <property type="entry name" value="DETHIOBIOTIN SYNTHETASE"/>
    <property type="match status" value="1"/>
</dbReference>
<dbReference type="NCBIfam" id="TIGR00347">
    <property type="entry name" value="bioD"/>
    <property type="match status" value="1"/>
</dbReference>
<dbReference type="Proteomes" id="UP000037600">
    <property type="component" value="Unassembled WGS sequence"/>
</dbReference>
<keyword evidence="2 8" id="KW-0436">Ligase</keyword>
<dbReference type="GO" id="GO:0005829">
    <property type="term" value="C:cytosol"/>
    <property type="evidence" value="ECO:0007669"/>
    <property type="project" value="TreeGrafter"/>
</dbReference>
<name>A0A0J8GQA7_9ALTE</name>
<dbReference type="InterPro" id="IPR027417">
    <property type="entry name" value="P-loop_NTPase"/>
</dbReference>
<feature type="binding site" evidence="8">
    <location>
        <position position="53"/>
    </location>
    <ligand>
        <name>Mg(2+)</name>
        <dbReference type="ChEBI" id="CHEBI:18420"/>
    </ligand>
</feature>
<comment type="caution">
    <text evidence="9">The sequence shown here is derived from an EMBL/GenBank/DDBJ whole genome shotgun (WGS) entry which is preliminary data.</text>
</comment>
<keyword evidence="3 8" id="KW-0479">Metal-binding</keyword>
<evidence type="ECO:0000313" key="9">
    <source>
        <dbReference type="EMBL" id="KMT64927.1"/>
    </source>
</evidence>
<evidence type="ECO:0000256" key="7">
    <source>
        <dbReference type="ARBA" id="ARBA00022842"/>
    </source>
</evidence>
<feature type="binding site" evidence="8">
    <location>
        <begin position="204"/>
        <end position="206"/>
    </location>
    <ligand>
        <name>ATP</name>
        <dbReference type="ChEBI" id="CHEBI:30616"/>
    </ligand>
</feature>
<gene>
    <name evidence="8" type="primary">bioD</name>
    <name evidence="9" type="ORF">XM47_12010</name>
</gene>
<evidence type="ECO:0000256" key="8">
    <source>
        <dbReference type="HAMAP-Rule" id="MF_00336"/>
    </source>
</evidence>
<proteinExistence type="inferred from homology"/>
<evidence type="ECO:0000256" key="2">
    <source>
        <dbReference type="ARBA" id="ARBA00022598"/>
    </source>
</evidence>
<dbReference type="InterPro" id="IPR004472">
    <property type="entry name" value="DTB_synth_BioD"/>
</dbReference>
<comment type="caution">
    <text evidence="8">Lacks conserved residue(s) required for the propagation of feature annotation.</text>
</comment>
<keyword evidence="6 8" id="KW-0067">ATP-binding</keyword>
<dbReference type="PATRIC" id="fig|1513271.3.peg.2447"/>
<organism evidence="9 10">
    <name type="scientific">Catenovulum maritimum</name>
    <dbReference type="NCBI Taxonomy" id="1513271"/>
    <lineage>
        <taxon>Bacteria</taxon>
        <taxon>Pseudomonadati</taxon>
        <taxon>Pseudomonadota</taxon>
        <taxon>Gammaproteobacteria</taxon>
        <taxon>Alteromonadales</taxon>
        <taxon>Alteromonadaceae</taxon>
        <taxon>Catenovulum</taxon>
    </lineage>
</organism>
<evidence type="ECO:0000256" key="1">
    <source>
        <dbReference type="ARBA" id="ARBA00022490"/>
    </source>
</evidence>
<dbReference type="Gene3D" id="3.40.50.300">
    <property type="entry name" value="P-loop containing nucleotide triphosphate hydrolases"/>
    <property type="match status" value="1"/>
</dbReference>
<feature type="binding site" evidence="8">
    <location>
        <position position="53"/>
    </location>
    <ligand>
        <name>ATP</name>
        <dbReference type="ChEBI" id="CHEBI:30616"/>
    </ligand>
</feature>
<evidence type="ECO:0000313" key="10">
    <source>
        <dbReference type="Proteomes" id="UP000037600"/>
    </source>
</evidence>
<dbReference type="CDD" id="cd03109">
    <property type="entry name" value="DTBS"/>
    <property type="match status" value="1"/>
</dbReference>
<dbReference type="GO" id="GO:0009102">
    <property type="term" value="P:biotin biosynthetic process"/>
    <property type="evidence" value="ECO:0007669"/>
    <property type="project" value="UniProtKB-UniRule"/>
</dbReference>
<feature type="binding site" evidence="8">
    <location>
        <position position="115"/>
    </location>
    <ligand>
        <name>Mg(2+)</name>
        <dbReference type="ChEBI" id="CHEBI:18420"/>
    </ligand>
</feature>
<keyword evidence="1 8" id="KW-0963">Cytoplasm</keyword>
<comment type="cofactor">
    <cofactor evidence="8">
        <name>Mg(2+)</name>
        <dbReference type="ChEBI" id="CHEBI:18420"/>
    </cofactor>
</comment>
<evidence type="ECO:0000256" key="3">
    <source>
        <dbReference type="ARBA" id="ARBA00022723"/>
    </source>
</evidence>
<dbReference type="GO" id="GO:0005524">
    <property type="term" value="F:ATP binding"/>
    <property type="evidence" value="ECO:0007669"/>
    <property type="project" value="UniProtKB-UniRule"/>
</dbReference>
<accession>A0A0J8GQA7</accession>